<dbReference type="GO" id="GO:0009389">
    <property type="term" value="F:dimethyl sulfoxide reductase activity"/>
    <property type="evidence" value="ECO:0007669"/>
    <property type="project" value="TreeGrafter"/>
</dbReference>
<keyword evidence="1" id="KW-0472">Membrane</keyword>
<sequence>MGGETALLIFSFCMQAAIGIMLFMTLSHQLYKGKVFKGAAATAAGLSVIGVLASLAHLGQPFHALNSLFNLGSSWLSREVLFSGMFMGVAVLYALVQWFKADASALSAGLRWLGSGIGLIAVFSMSKLYTTASVPVWQGINTFVDFYATAIAVGALLFLAVSMKELQNADKKIFGYLVLAAVIIQAAVAIPYAINLGLGGPAAQASAAILGGMSLIITVKWILVLGGAVILLWPTLQKSAKPENQSSSLLYASLAALICGQFIGRYVFYAGMVASTIGLT</sequence>
<dbReference type="InterPro" id="IPR007059">
    <property type="entry name" value="DmsC"/>
</dbReference>
<accession>A0A098B8V8</accession>
<dbReference type="PANTHER" id="PTHR38095:SF2">
    <property type="entry name" value="ANAEROBIC DIMETHYL SULFOXIDE REDUCTASE CHAIN C"/>
    <property type="match status" value="1"/>
</dbReference>
<feature type="transmembrane region" description="Helical" evidence="1">
    <location>
        <begin position="248"/>
        <end position="268"/>
    </location>
</feature>
<dbReference type="PANTHER" id="PTHR38095">
    <property type="entry name" value="ANAEROBIC DIMETHYL SULFOXIDE REDUCTASE CHAIN YNFH"/>
    <property type="match status" value="1"/>
</dbReference>
<name>A0A098B8V8_DESHA</name>
<dbReference type="OrthoDB" id="2083322at2"/>
<organism evidence="2">
    <name type="scientific">Desulfitobacterium hafniense</name>
    <name type="common">Desulfitobacterium frappieri</name>
    <dbReference type="NCBI Taxonomy" id="49338"/>
    <lineage>
        <taxon>Bacteria</taxon>
        <taxon>Bacillati</taxon>
        <taxon>Bacillota</taxon>
        <taxon>Clostridia</taxon>
        <taxon>Eubacteriales</taxon>
        <taxon>Desulfitobacteriaceae</taxon>
        <taxon>Desulfitobacterium</taxon>
    </lineage>
</organism>
<keyword evidence="1" id="KW-0812">Transmembrane</keyword>
<feature type="transmembrane region" description="Helical" evidence="1">
    <location>
        <begin position="206"/>
        <end position="236"/>
    </location>
</feature>
<feature type="transmembrane region" description="Helical" evidence="1">
    <location>
        <begin position="80"/>
        <end position="98"/>
    </location>
</feature>
<dbReference type="Pfam" id="PF04976">
    <property type="entry name" value="DmsC"/>
    <property type="match status" value="1"/>
</dbReference>
<proteinExistence type="predicted"/>
<feature type="transmembrane region" description="Helical" evidence="1">
    <location>
        <begin position="6"/>
        <end position="26"/>
    </location>
</feature>
<keyword evidence="1" id="KW-1133">Transmembrane helix</keyword>
<reference evidence="3 4" key="2">
    <citation type="submission" date="2015-12" db="EMBL/GenBank/DDBJ databases">
        <title>Draft Genome Sequence of Desulfitobacterium hafniense Strain DH, a Sulfate-reducing Bacterium Isolated from Paddy Soils.</title>
        <authorList>
            <person name="Bao P."/>
            <person name="Zhang X."/>
            <person name="Li G."/>
        </authorList>
    </citation>
    <scope>NUCLEOTIDE SEQUENCE [LARGE SCALE GENOMIC DNA]</scope>
    <source>
        <strain evidence="3 4">DH</strain>
    </source>
</reference>
<dbReference type="GO" id="GO:0009390">
    <property type="term" value="C:dimethyl sulfoxide reductase complex"/>
    <property type="evidence" value="ECO:0007669"/>
    <property type="project" value="TreeGrafter"/>
</dbReference>
<dbReference type="PATRIC" id="fig|49338.4.peg.4759"/>
<feature type="transmembrane region" description="Helical" evidence="1">
    <location>
        <begin position="173"/>
        <end position="194"/>
    </location>
</feature>
<dbReference type="AlphaFoldDB" id="A0A098B8V8"/>
<dbReference type="EMBL" id="LOCK01000013">
    <property type="protein sequence ID" value="KTE92557.1"/>
    <property type="molecule type" value="Genomic_DNA"/>
</dbReference>
<evidence type="ECO:0000256" key="1">
    <source>
        <dbReference type="SAM" id="Phobius"/>
    </source>
</evidence>
<dbReference type="EMBL" id="LK996017">
    <property type="protein sequence ID" value="CDX04306.1"/>
    <property type="molecule type" value="Genomic_DNA"/>
</dbReference>
<dbReference type="GO" id="GO:0019645">
    <property type="term" value="P:anaerobic electron transport chain"/>
    <property type="evidence" value="ECO:0007669"/>
    <property type="project" value="InterPro"/>
</dbReference>
<evidence type="ECO:0000313" key="3">
    <source>
        <dbReference type="EMBL" id="KTE92557.1"/>
    </source>
</evidence>
<protein>
    <submittedName>
        <fullName evidence="3">DMSO reductase</fullName>
    </submittedName>
    <submittedName>
        <fullName evidence="2">Molybdopterin oxidoreductase, anchor subunit</fullName>
    </submittedName>
</protein>
<feature type="transmembrane region" description="Helical" evidence="1">
    <location>
        <begin position="142"/>
        <end position="161"/>
    </location>
</feature>
<reference evidence="2" key="1">
    <citation type="submission" date="2014-07" db="EMBL/GenBank/DDBJ databases">
        <authorList>
            <person name="Hornung V.Bastian."/>
        </authorList>
    </citation>
    <scope>NUCLEOTIDE SEQUENCE</scope>
    <source>
        <strain evidence="2">PCE-S</strain>
    </source>
</reference>
<dbReference type="Proteomes" id="UP000054623">
    <property type="component" value="Unassembled WGS sequence"/>
</dbReference>
<evidence type="ECO:0000313" key="4">
    <source>
        <dbReference type="Proteomes" id="UP000054623"/>
    </source>
</evidence>
<gene>
    <name evidence="3" type="ORF">AT727_18730</name>
    <name evidence="2" type="ORF">DPCES_4420</name>
</gene>
<dbReference type="GO" id="GO:0005886">
    <property type="term" value="C:plasma membrane"/>
    <property type="evidence" value="ECO:0007669"/>
    <property type="project" value="TreeGrafter"/>
</dbReference>
<evidence type="ECO:0000313" key="2">
    <source>
        <dbReference type="EMBL" id="CDX04306.1"/>
    </source>
</evidence>
<feature type="transmembrane region" description="Helical" evidence="1">
    <location>
        <begin position="38"/>
        <end position="60"/>
    </location>
</feature>
<dbReference type="RefSeq" id="WP_015943345.1">
    <property type="nucleotide sequence ID" value="NZ_LK996017.1"/>
</dbReference>
<feature type="transmembrane region" description="Helical" evidence="1">
    <location>
        <begin position="110"/>
        <end position="130"/>
    </location>
</feature>